<accession>C3ZNI3</accession>
<feature type="transmembrane region" description="Helical" evidence="1">
    <location>
        <begin position="181"/>
        <end position="199"/>
    </location>
</feature>
<reference evidence="2" key="1">
    <citation type="journal article" date="2008" name="Nature">
        <title>The amphioxus genome and the evolution of the chordate karyotype.</title>
        <authorList>
            <consortium name="US DOE Joint Genome Institute (JGI-PGF)"/>
            <person name="Putnam N.H."/>
            <person name="Butts T."/>
            <person name="Ferrier D.E.K."/>
            <person name="Furlong R.F."/>
            <person name="Hellsten U."/>
            <person name="Kawashima T."/>
            <person name="Robinson-Rechavi M."/>
            <person name="Shoguchi E."/>
            <person name="Terry A."/>
            <person name="Yu J.-K."/>
            <person name="Benito-Gutierrez E.L."/>
            <person name="Dubchak I."/>
            <person name="Garcia-Fernandez J."/>
            <person name="Gibson-Brown J.J."/>
            <person name="Grigoriev I.V."/>
            <person name="Horton A.C."/>
            <person name="de Jong P.J."/>
            <person name="Jurka J."/>
            <person name="Kapitonov V.V."/>
            <person name="Kohara Y."/>
            <person name="Kuroki Y."/>
            <person name="Lindquist E."/>
            <person name="Lucas S."/>
            <person name="Osoegawa K."/>
            <person name="Pennacchio L.A."/>
            <person name="Salamov A.A."/>
            <person name="Satou Y."/>
            <person name="Sauka-Spengler T."/>
            <person name="Schmutz J."/>
            <person name="Shin-I T."/>
            <person name="Toyoda A."/>
            <person name="Bronner-Fraser M."/>
            <person name="Fujiyama A."/>
            <person name="Holland L.Z."/>
            <person name="Holland P.W.H."/>
            <person name="Satoh N."/>
            <person name="Rokhsar D.S."/>
        </authorList>
    </citation>
    <scope>NUCLEOTIDE SEQUENCE [LARGE SCALE GENOMIC DNA]</scope>
    <source>
        <strain evidence="2">S238N-H82</strain>
        <tissue evidence="2">Testes</tissue>
    </source>
</reference>
<protein>
    <recommendedName>
        <fullName evidence="3">Neurotransmitter-gated ion-channel transmembrane domain-containing protein</fullName>
    </recommendedName>
</protein>
<dbReference type="PANTHER" id="PTHR46335:SF1">
    <property type="entry name" value="CUBILIN"/>
    <property type="match status" value="1"/>
</dbReference>
<gene>
    <name evidence="2" type="ORF">BRAFLDRAFT_81947</name>
</gene>
<dbReference type="AlphaFoldDB" id="C3ZNI3"/>
<evidence type="ECO:0008006" key="3">
    <source>
        <dbReference type="Google" id="ProtNLM"/>
    </source>
</evidence>
<organism>
    <name type="scientific">Branchiostoma floridae</name>
    <name type="common">Florida lancelet</name>
    <name type="synonym">Amphioxus</name>
    <dbReference type="NCBI Taxonomy" id="7739"/>
    <lineage>
        <taxon>Eukaryota</taxon>
        <taxon>Metazoa</taxon>
        <taxon>Chordata</taxon>
        <taxon>Cephalochordata</taxon>
        <taxon>Leptocardii</taxon>
        <taxon>Amphioxiformes</taxon>
        <taxon>Branchiostomatidae</taxon>
        <taxon>Branchiostoma</taxon>
    </lineage>
</organism>
<sequence length="200" mass="22633">MVLYLGDYVMPAWAADPTGSDPQVNIRSRLEEEMLVVYSPNQAPEIETKTENHNRPAISFNGSVVQIVDLVPASRISHREGGYRRRWRGWPDRKDSRLAWADHSGRPCRRRRGECRRRAPGCCLRDNPPAVRTAYPPTRLEAAVSSGFTELIRVIEEQVVKNKPEVSDYALLAKVLDRLCLVLYVASVTLAVPMTMYLGK</sequence>
<proteinExistence type="predicted"/>
<dbReference type="EMBL" id="GG666651">
    <property type="protein sequence ID" value="EEN45936.1"/>
    <property type="molecule type" value="Genomic_DNA"/>
</dbReference>
<name>C3ZNI3_BRAFL</name>
<keyword evidence="1" id="KW-0812">Transmembrane</keyword>
<dbReference type="PANTHER" id="PTHR46335">
    <property type="entry name" value="CUBILIN"/>
    <property type="match status" value="1"/>
</dbReference>
<evidence type="ECO:0000256" key="1">
    <source>
        <dbReference type="SAM" id="Phobius"/>
    </source>
</evidence>
<evidence type="ECO:0000313" key="2">
    <source>
        <dbReference type="EMBL" id="EEN45936.1"/>
    </source>
</evidence>
<keyword evidence="1" id="KW-0472">Membrane</keyword>
<keyword evidence="1" id="KW-1133">Transmembrane helix</keyword>
<dbReference type="InParanoid" id="C3ZNI3"/>